<feature type="region of interest" description="Disordered" evidence="1">
    <location>
        <begin position="45"/>
        <end position="67"/>
    </location>
</feature>
<protein>
    <submittedName>
        <fullName evidence="2">Uncharacterized protein</fullName>
    </submittedName>
</protein>
<dbReference type="Proteomes" id="UP001066276">
    <property type="component" value="Chromosome 6"/>
</dbReference>
<evidence type="ECO:0000313" key="2">
    <source>
        <dbReference type="EMBL" id="KAJ1142933.1"/>
    </source>
</evidence>
<reference evidence="2" key="1">
    <citation type="journal article" date="2022" name="bioRxiv">
        <title>Sequencing and chromosome-scale assembly of the giantPleurodeles waltlgenome.</title>
        <authorList>
            <person name="Brown T."/>
            <person name="Elewa A."/>
            <person name="Iarovenko S."/>
            <person name="Subramanian E."/>
            <person name="Araus A.J."/>
            <person name="Petzold A."/>
            <person name="Susuki M."/>
            <person name="Suzuki K.-i.T."/>
            <person name="Hayashi T."/>
            <person name="Toyoda A."/>
            <person name="Oliveira C."/>
            <person name="Osipova E."/>
            <person name="Leigh N.D."/>
            <person name="Simon A."/>
            <person name="Yun M.H."/>
        </authorList>
    </citation>
    <scope>NUCLEOTIDE SEQUENCE</scope>
    <source>
        <strain evidence="2">20211129_DDA</strain>
        <tissue evidence="2">Liver</tissue>
    </source>
</reference>
<feature type="non-terminal residue" evidence="2">
    <location>
        <position position="67"/>
    </location>
</feature>
<dbReference type="AlphaFoldDB" id="A0AAV7QX10"/>
<accession>A0AAV7QX10</accession>
<dbReference type="EMBL" id="JANPWB010000010">
    <property type="protein sequence ID" value="KAJ1142933.1"/>
    <property type="molecule type" value="Genomic_DNA"/>
</dbReference>
<sequence>MGERVLALEDRDAGHSEEIECLQQEILRLQEQQIDLQLNAEDLENRSRQNNIRIQDVPTTAEGSNLG</sequence>
<proteinExistence type="predicted"/>
<gene>
    <name evidence="2" type="ORF">NDU88_009245</name>
</gene>
<keyword evidence="3" id="KW-1185">Reference proteome</keyword>
<evidence type="ECO:0000256" key="1">
    <source>
        <dbReference type="SAM" id="MobiDB-lite"/>
    </source>
</evidence>
<name>A0AAV7QX10_PLEWA</name>
<feature type="compositionally biased region" description="Polar residues" evidence="1">
    <location>
        <begin position="48"/>
        <end position="67"/>
    </location>
</feature>
<evidence type="ECO:0000313" key="3">
    <source>
        <dbReference type="Proteomes" id="UP001066276"/>
    </source>
</evidence>
<comment type="caution">
    <text evidence="2">The sequence shown here is derived from an EMBL/GenBank/DDBJ whole genome shotgun (WGS) entry which is preliminary data.</text>
</comment>
<organism evidence="2 3">
    <name type="scientific">Pleurodeles waltl</name>
    <name type="common">Iberian ribbed newt</name>
    <dbReference type="NCBI Taxonomy" id="8319"/>
    <lineage>
        <taxon>Eukaryota</taxon>
        <taxon>Metazoa</taxon>
        <taxon>Chordata</taxon>
        <taxon>Craniata</taxon>
        <taxon>Vertebrata</taxon>
        <taxon>Euteleostomi</taxon>
        <taxon>Amphibia</taxon>
        <taxon>Batrachia</taxon>
        <taxon>Caudata</taxon>
        <taxon>Salamandroidea</taxon>
        <taxon>Salamandridae</taxon>
        <taxon>Pleurodelinae</taxon>
        <taxon>Pleurodeles</taxon>
    </lineage>
</organism>